<reference evidence="3" key="1">
    <citation type="journal article" date="2015" name="Genome Announc.">
        <title>Genome sequence of the AIDS-associated pathogen Penicillium marneffei (ATCC18224) and its near taxonomic relative Talaromyces stipitatus (ATCC10500).</title>
        <authorList>
            <person name="Nierman W.C."/>
            <person name="Fedorova-Abrams N.D."/>
            <person name="Andrianopoulos A."/>
        </authorList>
    </citation>
    <scope>NUCLEOTIDE SEQUENCE [LARGE SCALE GENOMIC DNA]</scope>
    <source>
        <strain evidence="3">ATCC 10500 / CBS 375.48 / QM 6759 / NRRL 1006</strain>
    </source>
</reference>
<dbReference type="Proteomes" id="UP000001745">
    <property type="component" value="Unassembled WGS sequence"/>
</dbReference>
<feature type="transmembrane region" description="Helical" evidence="1">
    <location>
        <begin position="172"/>
        <end position="197"/>
    </location>
</feature>
<name>B8M5V7_TALSN</name>
<proteinExistence type="predicted"/>
<dbReference type="InParanoid" id="B8M5V7"/>
<gene>
    <name evidence="2" type="ORF">TSTA_033300</name>
</gene>
<dbReference type="EMBL" id="EQ962654">
    <property type="protein sequence ID" value="EED20084.1"/>
    <property type="molecule type" value="Genomic_DNA"/>
</dbReference>
<evidence type="ECO:0000313" key="2">
    <source>
        <dbReference type="EMBL" id="EED20084.1"/>
    </source>
</evidence>
<evidence type="ECO:0000313" key="3">
    <source>
        <dbReference type="Proteomes" id="UP000001745"/>
    </source>
</evidence>
<feature type="transmembrane region" description="Helical" evidence="1">
    <location>
        <begin position="107"/>
        <end position="125"/>
    </location>
</feature>
<sequence length="200" mass="23003">MAWPYRFILSLSDEELERRRTTLDNRGHYAQLSALILLGAFFLFSLGKGNRFEYNRGKSWWDVPAIKGASETRRQYAVALSWLLWLVTLSIWRTDDVFFKRIRDSDVQYGLAGTSFAILILVLGRTNVWKLRDLIGASRPEARRQLFYVVHLVLVGIFYGLAYSHVKYARPFVLEAMGAATVNLYIPLAFVNIAPIISKH</sequence>
<evidence type="ECO:0000256" key="1">
    <source>
        <dbReference type="SAM" id="Phobius"/>
    </source>
</evidence>
<feature type="transmembrane region" description="Helical" evidence="1">
    <location>
        <begin position="28"/>
        <end position="46"/>
    </location>
</feature>
<evidence type="ECO:0008006" key="4">
    <source>
        <dbReference type="Google" id="ProtNLM"/>
    </source>
</evidence>
<dbReference type="PhylomeDB" id="B8M5V7"/>
<keyword evidence="1" id="KW-0812">Transmembrane</keyword>
<keyword evidence="1" id="KW-1133">Transmembrane helix</keyword>
<organism evidence="2 3">
    <name type="scientific">Talaromyces stipitatus (strain ATCC 10500 / CBS 375.48 / QM 6759 / NRRL 1006)</name>
    <name type="common">Penicillium stipitatum</name>
    <dbReference type="NCBI Taxonomy" id="441959"/>
    <lineage>
        <taxon>Eukaryota</taxon>
        <taxon>Fungi</taxon>
        <taxon>Dikarya</taxon>
        <taxon>Ascomycota</taxon>
        <taxon>Pezizomycotina</taxon>
        <taxon>Eurotiomycetes</taxon>
        <taxon>Eurotiomycetidae</taxon>
        <taxon>Eurotiales</taxon>
        <taxon>Trichocomaceae</taxon>
        <taxon>Talaromyces</taxon>
        <taxon>Talaromyces sect. Talaromyces</taxon>
    </lineage>
</organism>
<feature type="transmembrane region" description="Helical" evidence="1">
    <location>
        <begin position="146"/>
        <end position="166"/>
    </location>
</feature>
<dbReference type="OrthoDB" id="10006946at2759"/>
<dbReference type="RefSeq" id="XP_002480518.1">
    <property type="nucleotide sequence ID" value="XM_002480473.1"/>
</dbReference>
<dbReference type="OMA" id="WPYHFIS"/>
<dbReference type="GeneID" id="8105068"/>
<feature type="transmembrane region" description="Helical" evidence="1">
    <location>
        <begin position="76"/>
        <end position="92"/>
    </location>
</feature>
<keyword evidence="3" id="KW-1185">Reference proteome</keyword>
<dbReference type="eggNOG" id="KOG0039">
    <property type="taxonomic scope" value="Eukaryota"/>
</dbReference>
<dbReference type="AlphaFoldDB" id="B8M5V7"/>
<protein>
    <recommendedName>
        <fullName evidence="4">Ferric oxidoreductase domain-containing protein</fullName>
    </recommendedName>
</protein>
<accession>B8M5V7</accession>
<dbReference type="STRING" id="441959.B8M5V7"/>
<dbReference type="VEuPathDB" id="FungiDB:TSTA_033300"/>
<keyword evidence="1" id="KW-0472">Membrane</keyword>
<dbReference type="HOGENOM" id="CLU_1367054_0_0_1"/>